<comment type="caution">
    <text evidence="1">The sequence shown here is derived from an EMBL/GenBank/DDBJ whole genome shotgun (WGS) entry which is preliminary data.</text>
</comment>
<sequence length="293" mass="33123">MSTTFPVVRDALRHDQPLPRYQPEHNRPALWSAQARWTDVVIQHTVPERPGLPQGWGYRWTLTYRHGSLDRTAPVAVASTADLLTADPVRVNSWHPKKTSRAGLRYMHSTGRHHAHESLFERKLLCVLDFAGAAEVVSQPFTLTWHDGTRERHHTPDFLALIDGQVIVINTRPAERLNNRLLDDAAALGEVCLSRGWGHALVVGYELPAYTAIETVETHARDHDRLGYGETILDLLRVRGPMEFAAVCHSVDGHLVARAILQRLIWERQVSVDLNRNLEDWTLVALPNAEVAR</sequence>
<reference evidence="2" key="1">
    <citation type="journal article" date="2019" name="Int. J. Syst. Evol. Microbiol.">
        <title>The Global Catalogue of Microorganisms (GCM) 10K type strain sequencing project: providing services to taxonomists for standard genome sequencing and annotation.</title>
        <authorList>
            <consortium name="The Broad Institute Genomics Platform"/>
            <consortium name="The Broad Institute Genome Sequencing Center for Infectious Disease"/>
            <person name="Wu L."/>
            <person name="Ma J."/>
        </authorList>
    </citation>
    <scope>NUCLEOTIDE SEQUENCE [LARGE SCALE GENOMIC DNA]</scope>
    <source>
        <strain evidence="2">JCM 18531</strain>
    </source>
</reference>
<protein>
    <recommendedName>
        <fullName evidence="3">TnsA-like heteromeric transposase endonuclease subunit</fullName>
    </recommendedName>
</protein>
<accession>A0ABP8XAH9</accession>
<evidence type="ECO:0008006" key="3">
    <source>
        <dbReference type="Google" id="ProtNLM"/>
    </source>
</evidence>
<evidence type="ECO:0000313" key="1">
    <source>
        <dbReference type="EMBL" id="GAA4704215.1"/>
    </source>
</evidence>
<evidence type="ECO:0000313" key="2">
    <source>
        <dbReference type="Proteomes" id="UP001499974"/>
    </source>
</evidence>
<dbReference type="Proteomes" id="UP001499974">
    <property type="component" value="Unassembled WGS sequence"/>
</dbReference>
<name>A0ABP8XAH9_9ACTN</name>
<organism evidence="1 2">
    <name type="scientific">Nocardioides conyzicola</name>
    <dbReference type="NCBI Taxonomy" id="1651781"/>
    <lineage>
        <taxon>Bacteria</taxon>
        <taxon>Bacillati</taxon>
        <taxon>Actinomycetota</taxon>
        <taxon>Actinomycetes</taxon>
        <taxon>Propionibacteriales</taxon>
        <taxon>Nocardioidaceae</taxon>
        <taxon>Nocardioides</taxon>
    </lineage>
</organism>
<gene>
    <name evidence="1" type="ORF">GCM10023349_22160</name>
</gene>
<dbReference type="EMBL" id="BAABKM010000002">
    <property type="protein sequence ID" value="GAA4704215.1"/>
    <property type="molecule type" value="Genomic_DNA"/>
</dbReference>
<proteinExistence type="predicted"/>
<keyword evidence="2" id="KW-1185">Reference proteome</keyword>